<evidence type="ECO:0000256" key="1">
    <source>
        <dbReference type="ARBA" id="ARBA00006611"/>
    </source>
</evidence>
<dbReference type="PANTHER" id="PTHR30486">
    <property type="entry name" value="TWITCHING MOTILITY PROTEIN PILT"/>
    <property type="match status" value="1"/>
</dbReference>
<proteinExistence type="inferred from homology"/>
<comment type="caution">
    <text evidence="2">The sequence shown here is derived from an EMBL/GenBank/DDBJ whole genome shotgun (WGS) entry which is preliminary data.</text>
</comment>
<dbReference type="Proteomes" id="UP000070076">
    <property type="component" value="Unassembled WGS sequence"/>
</dbReference>
<feature type="non-terminal residue" evidence="2">
    <location>
        <position position="1"/>
    </location>
</feature>
<gene>
    <name evidence="2" type="ORF">AKJ48_03930</name>
</gene>
<dbReference type="InterPro" id="IPR050921">
    <property type="entry name" value="T4SS_GSP_E_ATPase"/>
</dbReference>
<dbReference type="GO" id="GO:0016887">
    <property type="term" value="F:ATP hydrolysis activity"/>
    <property type="evidence" value="ECO:0007669"/>
    <property type="project" value="InterPro"/>
</dbReference>
<organism evidence="2 3">
    <name type="scientific">candidate division MSBL1 archaeon SCGC-AAA261O19</name>
    <dbReference type="NCBI Taxonomy" id="1698277"/>
    <lineage>
        <taxon>Archaea</taxon>
        <taxon>Methanobacteriati</taxon>
        <taxon>Methanobacteriota</taxon>
        <taxon>candidate division MSBL1</taxon>
    </lineage>
</organism>
<reference evidence="2 3" key="1">
    <citation type="journal article" date="2016" name="Sci. Rep.">
        <title>Metabolic traits of an uncultured archaeal lineage -MSBL1- from brine pools of the Red Sea.</title>
        <authorList>
            <person name="Mwirichia R."/>
            <person name="Alam I."/>
            <person name="Rashid M."/>
            <person name="Vinu M."/>
            <person name="Ba-Alawi W."/>
            <person name="Anthony Kamau A."/>
            <person name="Kamanda Ngugi D."/>
            <person name="Goker M."/>
            <person name="Klenk H.P."/>
            <person name="Bajic V."/>
            <person name="Stingl U."/>
        </authorList>
    </citation>
    <scope>NUCLEOTIDE SEQUENCE [LARGE SCALE GENOMIC DNA]</scope>
    <source>
        <strain evidence="2">SCGC-AAA261O19</strain>
    </source>
</reference>
<evidence type="ECO:0000313" key="2">
    <source>
        <dbReference type="EMBL" id="KXB03383.1"/>
    </source>
</evidence>
<accession>A0A133VAB7</accession>
<keyword evidence="3" id="KW-1185">Reference proteome</keyword>
<name>A0A133VAB7_9EURY</name>
<dbReference type="InterPro" id="IPR027417">
    <property type="entry name" value="P-loop_NTPase"/>
</dbReference>
<dbReference type="EMBL" id="LHYB01000072">
    <property type="protein sequence ID" value="KXB03383.1"/>
    <property type="molecule type" value="Genomic_DNA"/>
</dbReference>
<dbReference type="PANTHER" id="PTHR30486:SF15">
    <property type="entry name" value="TYPE II_IV SECRETION SYSTEM ATPASE"/>
    <property type="match status" value="1"/>
</dbReference>
<dbReference type="Gene3D" id="3.40.50.300">
    <property type="entry name" value="P-loop containing nucleotide triphosphate hydrolases"/>
    <property type="match status" value="1"/>
</dbReference>
<protein>
    <submittedName>
        <fullName evidence="2">Uncharacterized protein</fullName>
    </submittedName>
</protein>
<sequence length="90" mass="10489">GFEEDKPQLSRIYKWDARKDALESTGVPSQIKKTIADFAGISGEEVEIEIEKRGAIVEWMREQEIRDIFEVGEVIQEYYRDPEGLLERVE</sequence>
<dbReference type="AlphaFoldDB" id="A0A133VAB7"/>
<evidence type="ECO:0000313" key="3">
    <source>
        <dbReference type="Proteomes" id="UP000070076"/>
    </source>
</evidence>
<comment type="similarity">
    <text evidence="1">Belongs to the GSP E family.</text>
</comment>